<dbReference type="KEGG" id="rmar:GBA65_07495"/>
<evidence type="ECO:0000313" key="5">
    <source>
        <dbReference type="Proteomes" id="UP000502706"/>
    </source>
</evidence>
<dbReference type="RefSeq" id="WP_166396066.1">
    <property type="nucleotide sequence ID" value="NZ_CP045121.1"/>
</dbReference>
<dbReference type="Gene3D" id="3.40.50.620">
    <property type="entry name" value="HUPs"/>
    <property type="match status" value="2"/>
</dbReference>
<dbReference type="InterPro" id="IPR006015">
    <property type="entry name" value="Universal_stress_UspA"/>
</dbReference>
<dbReference type="PRINTS" id="PR01438">
    <property type="entry name" value="UNVRSLSTRESS"/>
</dbReference>
<name>A0A6G8PW06_9ACTN</name>
<feature type="compositionally biased region" description="Basic and acidic residues" evidence="2">
    <location>
        <begin position="315"/>
        <end position="326"/>
    </location>
</feature>
<organism evidence="4 5">
    <name type="scientific">Rubrobacter marinus</name>
    <dbReference type="NCBI Taxonomy" id="2653852"/>
    <lineage>
        <taxon>Bacteria</taxon>
        <taxon>Bacillati</taxon>
        <taxon>Actinomycetota</taxon>
        <taxon>Rubrobacteria</taxon>
        <taxon>Rubrobacterales</taxon>
        <taxon>Rubrobacteraceae</taxon>
        <taxon>Rubrobacter</taxon>
    </lineage>
</organism>
<dbReference type="InterPro" id="IPR006016">
    <property type="entry name" value="UspA"/>
</dbReference>
<feature type="domain" description="UspA" evidence="3">
    <location>
        <begin position="157"/>
        <end position="303"/>
    </location>
</feature>
<dbReference type="PANTHER" id="PTHR46268:SF6">
    <property type="entry name" value="UNIVERSAL STRESS PROTEIN UP12"/>
    <property type="match status" value="1"/>
</dbReference>
<protein>
    <recommendedName>
        <fullName evidence="3">UspA domain-containing protein</fullName>
    </recommendedName>
</protein>
<dbReference type="AlphaFoldDB" id="A0A6G8PW06"/>
<sequence>MGISPGKILLATDGSEDAAVATLAAIDLARRSGSELHVVHAFEFVPPREYMSVALRLHSPFASRERGQRMLEEGVELIEEAGGKVSGAHLLMGSPVDCILGCAEEMGAGLIVVGSRGLGGVKRLLMGSVSEGVMHNSHCPVLIVRPGNDASSWPPARVLIADDSSEDALRAGELGAKIGGLLGAEALMVQVYPRLLETSRGRSEEEARIVEEVLRDAEAALRERARKLEKILGRRPEARLVIDEGSDGIDGIAMTVLEVAQETVEPTLVAVGSRGLGAVRRARLGSVSTKIARAHTGSVLILPRSRGARTGADTEQARRRDTVHHA</sequence>
<reference evidence="4 5" key="1">
    <citation type="submission" date="2019-10" db="EMBL/GenBank/DDBJ databases">
        <title>Rubrobacter sp nov SCSIO 52915 isolated from a deep-sea sediment in the South China Sea.</title>
        <authorList>
            <person name="Chen R.W."/>
        </authorList>
    </citation>
    <scope>NUCLEOTIDE SEQUENCE [LARGE SCALE GENOMIC DNA]</scope>
    <source>
        <strain evidence="4 5">SCSIO 52915</strain>
    </source>
</reference>
<dbReference type="SUPFAM" id="SSF52402">
    <property type="entry name" value="Adenine nucleotide alpha hydrolases-like"/>
    <property type="match status" value="2"/>
</dbReference>
<keyword evidence="5" id="KW-1185">Reference proteome</keyword>
<gene>
    <name evidence="4" type="ORF">GBA65_07495</name>
</gene>
<feature type="region of interest" description="Disordered" evidence="2">
    <location>
        <begin position="304"/>
        <end position="326"/>
    </location>
</feature>
<dbReference type="EMBL" id="CP045121">
    <property type="protein sequence ID" value="QIN78392.1"/>
    <property type="molecule type" value="Genomic_DNA"/>
</dbReference>
<evidence type="ECO:0000313" key="4">
    <source>
        <dbReference type="EMBL" id="QIN78392.1"/>
    </source>
</evidence>
<evidence type="ECO:0000256" key="1">
    <source>
        <dbReference type="ARBA" id="ARBA00008791"/>
    </source>
</evidence>
<dbReference type="Proteomes" id="UP000502706">
    <property type="component" value="Chromosome"/>
</dbReference>
<dbReference type="CDD" id="cd00293">
    <property type="entry name" value="USP-like"/>
    <property type="match status" value="2"/>
</dbReference>
<dbReference type="PANTHER" id="PTHR46268">
    <property type="entry name" value="STRESS RESPONSE PROTEIN NHAX"/>
    <property type="match status" value="1"/>
</dbReference>
<dbReference type="InterPro" id="IPR014729">
    <property type="entry name" value="Rossmann-like_a/b/a_fold"/>
</dbReference>
<evidence type="ECO:0000256" key="2">
    <source>
        <dbReference type="SAM" id="MobiDB-lite"/>
    </source>
</evidence>
<dbReference type="Pfam" id="PF00582">
    <property type="entry name" value="Usp"/>
    <property type="match status" value="2"/>
</dbReference>
<comment type="similarity">
    <text evidence="1">Belongs to the universal stress protein A family.</text>
</comment>
<accession>A0A6G8PW06</accession>
<proteinExistence type="inferred from homology"/>
<feature type="domain" description="UspA" evidence="3">
    <location>
        <begin position="7"/>
        <end position="145"/>
    </location>
</feature>
<evidence type="ECO:0000259" key="3">
    <source>
        <dbReference type="Pfam" id="PF00582"/>
    </source>
</evidence>